<organism evidence="1 2">
    <name type="scientific">Nephila pilipes</name>
    <name type="common">Giant wood spider</name>
    <name type="synonym">Nephila maculata</name>
    <dbReference type="NCBI Taxonomy" id="299642"/>
    <lineage>
        <taxon>Eukaryota</taxon>
        <taxon>Metazoa</taxon>
        <taxon>Ecdysozoa</taxon>
        <taxon>Arthropoda</taxon>
        <taxon>Chelicerata</taxon>
        <taxon>Arachnida</taxon>
        <taxon>Araneae</taxon>
        <taxon>Araneomorphae</taxon>
        <taxon>Entelegynae</taxon>
        <taxon>Araneoidea</taxon>
        <taxon>Nephilidae</taxon>
        <taxon>Nephila</taxon>
    </lineage>
</organism>
<dbReference type="AlphaFoldDB" id="A0A8X6MTF8"/>
<proteinExistence type="predicted"/>
<sequence>PSGHDCGCCLLRKEILSLSVVKAPKGSKGEDFQVHLRFQVILLEPCRRHREMPPPVWCSSLESRLRITKQLS</sequence>
<name>A0A8X6MTF8_NEPPI</name>
<comment type="caution">
    <text evidence="1">The sequence shown here is derived from an EMBL/GenBank/DDBJ whole genome shotgun (WGS) entry which is preliminary data.</text>
</comment>
<protein>
    <submittedName>
        <fullName evidence="1">Uncharacterized protein</fullName>
    </submittedName>
</protein>
<accession>A0A8X6MTF8</accession>
<dbReference type="EMBL" id="BMAW01002184">
    <property type="protein sequence ID" value="GFS77363.1"/>
    <property type="molecule type" value="Genomic_DNA"/>
</dbReference>
<evidence type="ECO:0000313" key="2">
    <source>
        <dbReference type="Proteomes" id="UP000887013"/>
    </source>
</evidence>
<keyword evidence="2" id="KW-1185">Reference proteome</keyword>
<evidence type="ECO:0000313" key="1">
    <source>
        <dbReference type="EMBL" id="GFS77363.1"/>
    </source>
</evidence>
<dbReference type="Proteomes" id="UP000887013">
    <property type="component" value="Unassembled WGS sequence"/>
</dbReference>
<feature type="non-terminal residue" evidence="1">
    <location>
        <position position="1"/>
    </location>
</feature>
<gene>
    <name evidence="1" type="ORF">NPIL_367691</name>
</gene>
<reference evidence="1" key="1">
    <citation type="submission" date="2020-08" db="EMBL/GenBank/DDBJ databases">
        <title>Multicomponent nature underlies the extraordinary mechanical properties of spider dragline silk.</title>
        <authorList>
            <person name="Kono N."/>
            <person name="Nakamura H."/>
            <person name="Mori M."/>
            <person name="Yoshida Y."/>
            <person name="Ohtoshi R."/>
            <person name="Malay A.D."/>
            <person name="Moran D.A.P."/>
            <person name="Tomita M."/>
            <person name="Numata K."/>
            <person name="Arakawa K."/>
        </authorList>
    </citation>
    <scope>NUCLEOTIDE SEQUENCE</scope>
</reference>